<evidence type="ECO:0000313" key="13">
    <source>
        <dbReference type="WBParaSite" id="SSTP_0000435000.1"/>
    </source>
</evidence>
<evidence type="ECO:0000256" key="2">
    <source>
        <dbReference type="ARBA" id="ARBA00009995"/>
    </source>
</evidence>
<evidence type="ECO:0000256" key="1">
    <source>
        <dbReference type="ARBA" id="ARBA00004167"/>
    </source>
</evidence>
<keyword evidence="12" id="KW-1185">Reference proteome</keyword>
<dbReference type="STRING" id="6248.A0A0K0E4D1"/>
<dbReference type="InterPro" id="IPR050271">
    <property type="entry name" value="UDP-glycosyltransferase"/>
</dbReference>
<proteinExistence type="inferred from homology"/>
<dbReference type="GO" id="GO:0016020">
    <property type="term" value="C:membrane"/>
    <property type="evidence" value="ECO:0007669"/>
    <property type="project" value="UniProtKB-SubCell"/>
</dbReference>
<dbReference type="SUPFAM" id="SSF53756">
    <property type="entry name" value="UDP-Glycosyltransferase/glycogen phosphorylase"/>
    <property type="match status" value="1"/>
</dbReference>
<evidence type="ECO:0000313" key="12">
    <source>
        <dbReference type="Proteomes" id="UP000035681"/>
    </source>
</evidence>
<dbReference type="InterPro" id="IPR002213">
    <property type="entry name" value="UDP_glucos_trans"/>
</dbReference>
<keyword evidence="6 11" id="KW-0812">Transmembrane</keyword>
<reference evidence="13" key="1">
    <citation type="submission" date="2015-08" db="UniProtKB">
        <authorList>
            <consortium name="WormBaseParasite"/>
        </authorList>
    </citation>
    <scope>IDENTIFICATION</scope>
</reference>
<evidence type="ECO:0000256" key="4">
    <source>
        <dbReference type="ARBA" id="ARBA00022676"/>
    </source>
</evidence>
<keyword evidence="8 11" id="KW-1133">Transmembrane helix</keyword>
<comment type="catalytic activity">
    <reaction evidence="10">
        <text>glucuronate acceptor + UDP-alpha-D-glucuronate = acceptor beta-D-glucuronoside + UDP + H(+)</text>
        <dbReference type="Rhea" id="RHEA:21032"/>
        <dbReference type="ChEBI" id="CHEBI:15378"/>
        <dbReference type="ChEBI" id="CHEBI:58052"/>
        <dbReference type="ChEBI" id="CHEBI:58223"/>
        <dbReference type="ChEBI" id="CHEBI:132367"/>
        <dbReference type="ChEBI" id="CHEBI:132368"/>
        <dbReference type="EC" id="2.4.1.17"/>
    </reaction>
</comment>
<evidence type="ECO:0000256" key="6">
    <source>
        <dbReference type="ARBA" id="ARBA00022692"/>
    </source>
</evidence>
<organism evidence="13">
    <name type="scientific">Strongyloides stercoralis</name>
    <name type="common">Threadworm</name>
    <dbReference type="NCBI Taxonomy" id="6248"/>
    <lineage>
        <taxon>Eukaryota</taxon>
        <taxon>Metazoa</taxon>
        <taxon>Ecdysozoa</taxon>
        <taxon>Nematoda</taxon>
        <taxon>Chromadorea</taxon>
        <taxon>Rhabditida</taxon>
        <taxon>Tylenchina</taxon>
        <taxon>Panagrolaimomorpha</taxon>
        <taxon>Strongyloidoidea</taxon>
        <taxon>Strongyloididae</taxon>
        <taxon>Strongyloides</taxon>
    </lineage>
</organism>
<evidence type="ECO:0000256" key="10">
    <source>
        <dbReference type="ARBA" id="ARBA00047475"/>
    </source>
</evidence>
<dbReference type="GO" id="GO:0015020">
    <property type="term" value="F:glucuronosyltransferase activity"/>
    <property type="evidence" value="ECO:0007669"/>
    <property type="project" value="UniProtKB-EC"/>
</dbReference>
<comment type="subcellular location">
    <subcellularLocation>
        <location evidence="1">Membrane</location>
        <topology evidence="1">Single-pass membrane protein</topology>
    </subcellularLocation>
</comment>
<dbReference type="Proteomes" id="UP000035681">
    <property type="component" value="Unplaced"/>
</dbReference>
<sequence length="528" mass="61079">MLFFILILFSFIIPTLEYKILIINPLFAGSHIYYMNNLGDLLQNEGHDVTILRIPMSSHADSKRAKVAKEIEPDYKSEELYKQAESNAALMKNSWTHRNTENPFDIVNELHGLTKSLTLACEYIIENSKLIEDLTNEKFDLGIIEIFAPCELGILKHINITKHISVMSGAFFDSFYSRFGLSFHTMQVPSIVSPSTPAMSYGERIYNFFSYIAMEIVHYNHISMGNKMLSKYDKTKNIDLDKELTSTAFIISNDDPIVSYSTPQCPKMLRLGGLLTEKPKPLNKEFDEWLSIREKNVVVSFGSIAKSCSMPKEMKLGMIKIFKSFPNVTFIWKYEEDRPDILNGIDNVITVKWIPQVDLLNDSRISLFVTHGGMNTLNEIAYFGVPALSMPLFGDQPRNSKMYEFAEIGKSFDKKDLVDNIDYIISLFKELLENPKYRENTKRISTIIKNRPYNLKETFLKYIDFAAKFGNVKELGVYNENMPFWKTMMLDILGGFILFIMMFIYALYRIYFIIRIMFSFVKSHEKTE</sequence>
<evidence type="ECO:0000256" key="5">
    <source>
        <dbReference type="ARBA" id="ARBA00022679"/>
    </source>
</evidence>
<evidence type="ECO:0000256" key="9">
    <source>
        <dbReference type="ARBA" id="ARBA00023136"/>
    </source>
</evidence>
<keyword evidence="7" id="KW-0732">Signal</keyword>
<dbReference type="CDD" id="cd03784">
    <property type="entry name" value="GT1_Gtf-like"/>
    <property type="match status" value="1"/>
</dbReference>
<dbReference type="AlphaFoldDB" id="A0A0K0E4D1"/>
<evidence type="ECO:0000256" key="3">
    <source>
        <dbReference type="ARBA" id="ARBA00012544"/>
    </source>
</evidence>
<dbReference type="Gene3D" id="3.40.50.2000">
    <property type="entry name" value="Glycogen Phosphorylase B"/>
    <property type="match status" value="1"/>
</dbReference>
<keyword evidence="4" id="KW-0328">Glycosyltransferase</keyword>
<accession>A0A0K0E4D1</accession>
<dbReference type="WBParaSite" id="TCONS_00014917.p1">
    <property type="protein sequence ID" value="TCONS_00014917.p1"/>
    <property type="gene ID" value="XLOC_010125"/>
</dbReference>
<dbReference type="FunFam" id="3.40.50.2000:FF:000038">
    <property type="entry name" value="UDP-GlucuronosylTransferase"/>
    <property type="match status" value="1"/>
</dbReference>
<evidence type="ECO:0000256" key="7">
    <source>
        <dbReference type="ARBA" id="ARBA00022729"/>
    </source>
</evidence>
<dbReference type="Pfam" id="PF00201">
    <property type="entry name" value="UDPGT"/>
    <property type="match status" value="1"/>
</dbReference>
<dbReference type="PANTHER" id="PTHR48043">
    <property type="entry name" value="EG:EG0003.4 PROTEIN-RELATED"/>
    <property type="match status" value="1"/>
</dbReference>
<feature type="transmembrane region" description="Helical" evidence="11">
    <location>
        <begin position="488"/>
        <end position="508"/>
    </location>
</feature>
<evidence type="ECO:0000256" key="8">
    <source>
        <dbReference type="ARBA" id="ARBA00022989"/>
    </source>
</evidence>
<protein>
    <recommendedName>
        <fullName evidence="3">glucuronosyltransferase</fullName>
        <ecNumber evidence="3">2.4.1.17</ecNumber>
    </recommendedName>
</protein>
<dbReference type="PANTHER" id="PTHR48043:SF23">
    <property type="entry name" value="UDP-GLUCURONOSYLTRANSFERASE"/>
    <property type="match status" value="1"/>
</dbReference>
<comment type="similarity">
    <text evidence="2">Belongs to the UDP-glycosyltransferase family.</text>
</comment>
<name>A0A0K0E4D1_STRER</name>
<evidence type="ECO:0000256" key="11">
    <source>
        <dbReference type="SAM" id="Phobius"/>
    </source>
</evidence>
<keyword evidence="5" id="KW-0808">Transferase</keyword>
<keyword evidence="9 11" id="KW-0472">Membrane</keyword>
<dbReference type="WBParaSite" id="SSTP_0000435000.1">
    <property type="protein sequence ID" value="SSTP_0000435000.1"/>
    <property type="gene ID" value="SSTP_0000435000"/>
</dbReference>
<dbReference type="EC" id="2.4.1.17" evidence="3"/>